<dbReference type="InterPro" id="IPR012784">
    <property type="entry name" value="DksA_RNA_pol-bd"/>
</dbReference>
<evidence type="ECO:0000313" key="12">
    <source>
        <dbReference type="EMBL" id="GEU28352.1"/>
    </source>
</evidence>
<keyword evidence="7" id="KW-0143">Chaperone</keyword>
<feature type="compositionally biased region" description="Polar residues" evidence="10">
    <location>
        <begin position="30"/>
        <end position="40"/>
    </location>
</feature>
<evidence type="ECO:0000256" key="3">
    <source>
        <dbReference type="ARBA" id="ARBA00022741"/>
    </source>
</evidence>
<dbReference type="Pfam" id="PF13609">
    <property type="entry name" value="Porin_4"/>
    <property type="match status" value="1"/>
</dbReference>
<feature type="compositionally biased region" description="Basic residues" evidence="10">
    <location>
        <begin position="706"/>
        <end position="715"/>
    </location>
</feature>
<dbReference type="InterPro" id="IPR027417">
    <property type="entry name" value="P-loop_NTPase"/>
</dbReference>
<comment type="caution">
    <text evidence="12">The sequence shown here is derived from an EMBL/GenBank/DDBJ whole genome shotgun (WGS) entry which is preliminary data.</text>
</comment>
<dbReference type="Gene3D" id="3.30.1220.10">
    <property type="entry name" value="CobW-like, C-terminal domain"/>
    <property type="match status" value="1"/>
</dbReference>
<dbReference type="GO" id="GO:0016020">
    <property type="term" value="C:membrane"/>
    <property type="evidence" value="ECO:0007669"/>
    <property type="project" value="InterPro"/>
</dbReference>
<keyword evidence="5" id="KW-0378">Hydrolase</keyword>
<dbReference type="InterPro" id="IPR020458">
    <property type="entry name" value="Znf_DskA_TraR_CS"/>
</dbReference>
<dbReference type="InterPro" id="IPR048489">
    <property type="entry name" value="DksA_N"/>
</dbReference>
<gene>
    <name evidence="12" type="ORF">Tci_000330</name>
</gene>
<dbReference type="PROSITE" id="PS51128">
    <property type="entry name" value="ZF_DKSA_2"/>
    <property type="match status" value="1"/>
</dbReference>
<dbReference type="InterPro" id="IPR037187">
    <property type="entry name" value="DnaK_N"/>
</dbReference>
<evidence type="ECO:0000256" key="2">
    <source>
        <dbReference type="ARBA" id="ARBA00022723"/>
    </source>
</evidence>
<feature type="region of interest" description="Disordered" evidence="10">
    <location>
        <begin position="672"/>
        <end position="725"/>
    </location>
</feature>
<evidence type="ECO:0000256" key="8">
    <source>
        <dbReference type="ARBA" id="ARBA00034320"/>
    </source>
</evidence>
<dbReference type="Pfam" id="PF01258">
    <property type="entry name" value="zf-dskA_traR"/>
    <property type="match status" value="1"/>
</dbReference>
<feature type="region of interest" description="Disordered" evidence="10">
    <location>
        <begin position="1035"/>
        <end position="1060"/>
    </location>
</feature>
<dbReference type="InterPro" id="IPR036627">
    <property type="entry name" value="CobW-likC_sf"/>
</dbReference>
<evidence type="ECO:0000256" key="5">
    <source>
        <dbReference type="ARBA" id="ARBA00022801"/>
    </source>
</evidence>
<comment type="similarity">
    <text evidence="8">Belongs to the SIMIBI class G3E GTPase family. ZNG1 subfamily.</text>
</comment>
<protein>
    <recommendedName>
        <fullName evidence="11">CobW C-terminal domain-containing protein</fullName>
    </recommendedName>
</protein>
<dbReference type="SUPFAM" id="SSF90002">
    <property type="entry name" value="Hypothetical protein YjiA, C-terminal domain"/>
    <property type="match status" value="1"/>
</dbReference>
<comment type="catalytic activity">
    <reaction evidence="9">
        <text>GTP + H2O = GDP + phosphate + H(+)</text>
        <dbReference type="Rhea" id="RHEA:19669"/>
        <dbReference type="ChEBI" id="CHEBI:15377"/>
        <dbReference type="ChEBI" id="CHEBI:15378"/>
        <dbReference type="ChEBI" id="CHEBI:37565"/>
        <dbReference type="ChEBI" id="CHEBI:43474"/>
        <dbReference type="ChEBI" id="CHEBI:58189"/>
    </reaction>
    <physiologicalReaction direction="left-to-right" evidence="9">
        <dbReference type="Rhea" id="RHEA:19670"/>
    </physiologicalReaction>
</comment>
<feature type="compositionally biased region" description="Basic residues" evidence="10">
    <location>
        <begin position="643"/>
        <end position="657"/>
    </location>
</feature>
<feature type="compositionally biased region" description="Basic and acidic residues" evidence="10">
    <location>
        <begin position="1035"/>
        <end position="1055"/>
    </location>
</feature>
<dbReference type="InterPro" id="IPR003495">
    <property type="entry name" value="CobW/HypB/UreG_nucleotide-bd"/>
</dbReference>
<feature type="compositionally biased region" description="Low complexity" evidence="10">
    <location>
        <begin position="608"/>
        <end position="627"/>
    </location>
</feature>
<dbReference type="CDD" id="cd03112">
    <property type="entry name" value="CobW-like"/>
    <property type="match status" value="1"/>
</dbReference>
<evidence type="ECO:0000256" key="9">
    <source>
        <dbReference type="ARBA" id="ARBA00049117"/>
    </source>
</evidence>
<dbReference type="HAMAP" id="MF_00926">
    <property type="entry name" value="DksA"/>
    <property type="match status" value="1"/>
</dbReference>
<feature type="region of interest" description="Disordered" evidence="10">
    <location>
        <begin position="366"/>
        <end position="407"/>
    </location>
</feature>
<name>A0A699GEZ6_TANCI</name>
<feature type="compositionally biased region" description="Basic residues" evidence="10">
    <location>
        <begin position="12"/>
        <end position="24"/>
    </location>
</feature>
<keyword evidence="4" id="KW-0863">Zinc-finger</keyword>
<dbReference type="PANTHER" id="PTHR13748:SF62">
    <property type="entry name" value="COBW DOMAIN-CONTAINING PROTEIN"/>
    <property type="match status" value="1"/>
</dbReference>
<evidence type="ECO:0000259" key="11">
    <source>
        <dbReference type="SMART" id="SM00833"/>
    </source>
</evidence>
<dbReference type="PANTHER" id="PTHR13748">
    <property type="entry name" value="COBW-RELATED"/>
    <property type="match status" value="1"/>
</dbReference>
<keyword evidence="1" id="KW-0963">Cytoplasm</keyword>
<dbReference type="Gene3D" id="2.40.160.10">
    <property type="entry name" value="Porin"/>
    <property type="match status" value="1"/>
</dbReference>
<dbReference type="PROSITE" id="PS01102">
    <property type="entry name" value="ZF_DKSA_1"/>
    <property type="match status" value="1"/>
</dbReference>
<dbReference type="GO" id="GO:0015288">
    <property type="term" value="F:porin activity"/>
    <property type="evidence" value="ECO:0007669"/>
    <property type="project" value="InterPro"/>
</dbReference>
<dbReference type="InterPro" id="IPR000962">
    <property type="entry name" value="Znf_DskA_TraR"/>
</dbReference>
<keyword evidence="3" id="KW-0547">Nucleotide-binding</keyword>
<reference evidence="12" key="1">
    <citation type="journal article" date="2019" name="Sci. Rep.">
        <title>Draft genome of Tanacetum cinerariifolium, the natural source of mosquito coil.</title>
        <authorList>
            <person name="Yamashiro T."/>
            <person name="Shiraishi A."/>
            <person name="Satake H."/>
            <person name="Nakayama K."/>
        </authorList>
    </citation>
    <scope>NUCLEOTIDE SEQUENCE</scope>
</reference>
<dbReference type="InterPro" id="IPR023614">
    <property type="entry name" value="Porin_dom_sf"/>
</dbReference>
<keyword evidence="6" id="KW-0862">Zinc</keyword>
<dbReference type="Pfam" id="PF02492">
    <property type="entry name" value="cobW"/>
    <property type="match status" value="1"/>
</dbReference>
<evidence type="ECO:0000256" key="7">
    <source>
        <dbReference type="ARBA" id="ARBA00023186"/>
    </source>
</evidence>
<feature type="region of interest" description="Disordered" evidence="10">
    <location>
        <begin position="549"/>
        <end position="585"/>
    </location>
</feature>
<dbReference type="InterPro" id="IPR051316">
    <property type="entry name" value="Zinc-reg_GTPase_activator"/>
</dbReference>
<dbReference type="Pfam" id="PF07683">
    <property type="entry name" value="CobW_C"/>
    <property type="match status" value="1"/>
</dbReference>
<dbReference type="SMART" id="SM00833">
    <property type="entry name" value="CobW_C"/>
    <property type="match status" value="1"/>
</dbReference>
<dbReference type="SUPFAM" id="SSF52540">
    <property type="entry name" value="P-loop containing nucleoside triphosphate hydrolases"/>
    <property type="match status" value="1"/>
</dbReference>
<feature type="region of interest" description="Disordered" evidence="10">
    <location>
        <begin position="602"/>
        <end position="657"/>
    </location>
</feature>
<feature type="domain" description="CobW C-terminal" evidence="11">
    <location>
        <begin position="1066"/>
        <end position="1160"/>
    </location>
</feature>
<dbReference type="SUPFAM" id="SSF57716">
    <property type="entry name" value="Glucocorticoid receptor-like (DNA-binding domain)"/>
    <property type="match status" value="1"/>
</dbReference>
<evidence type="ECO:0000256" key="1">
    <source>
        <dbReference type="ARBA" id="ARBA00022490"/>
    </source>
</evidence>
<dbReference type="GO" id="GO:0005737">
    <property type="term" value="C:cytoplasm"/>
    <property type="evidence" value="ECO:0007669"/>
    <property type="project" value="TreeGrafter"/>
</dbReference>
<accession>A0A699GEZ6</accession>
<dbReference type="GO" id="GO:0016787">
    <property type="term" value="F:hydrolase activity"/>
    <property type="evidence" value="ECO:0007669"/>
    <property type="project" value="UniProtKB-KW"/>
</dbReference>
<dbReference type="GO" id="GO:0000166">
    <property type="term" value="F:nucleotide binding"/>
    <property type="evidence" value="ECO:0007669"/>
    <property type="project" value="UniProtKB-KW"/>
</dbReference>
<evidence type="ECO:0000256" key="4">
    <source>
        <dbReference type="ARBA" id="ARBA00022771"/>
    </source>
</evidence>
<sequence length="1335" mass="145528">MHERREAVARQPRFKKTTRSRHHAAFNQDKPPQSTIPASPAQQAIKVANQGPTSTDIAADACSIYLQKGYLMKKSLVALALTGTLVGAASGVHAQSSVAIYGTLDAGIANRSGPNTPTVVGKRDNNKLGFRGVEDLGSGLKALFQLEIRYEPDTGTLENTTRPLFQGQSRVGLQGDFGTLRFGRGLTAFQETSTLYEPWSGMPAVAGYQTDLQVAGYTSDPLSPAGNSLNRFSNAVFYNSPLVAGIFQLNVTIASKEANNNPVIIGRGTALNPQFPANSMAAVVPYSVSATATQGRFSAYGAYERNGVDTTLWSLGAWFKPIDPLKLMATYQKQDQSESVLINPETKGWVLGANYVVGPGLPDHGPRRLAAGAANGSDARKIQDAGTAHEQPDAPGVGKRSHRQQVPPLDQGLAGIGRCGFHATLGGQRPQVCVRRAASIAAPLGHRPRLRRRMVYQGCHRRRAHLCQQPAGALLRQQQGFRGRALARRFGCRGVHRDHPAAQGRRQAGIRPAGHGLGRFGALHLADGHRLPGPHGRNQQHRAGLAAGLSRTAGPDRRPRLARHRPVPDPPPGRQAACARAGPALDRPQAVELARLLRLARQPDHLARQPGAGRARPQARQDPAARPVGRRRRAPGGATRAQGGHRRRTGRPVQQRHVRAAVFERLAGVGTGRFGRHARQGRARLGSAGKPRSGRHRQGQQAARGARGRRRHGRAGRLAGRAPRPHRRQRCLVFKHARHPRVAARAAAAAEKPWRGQRRAGARPPAHAAPLVCLARAAIVGRPAGGAGNAGPCQHQLHPGFPVFHLACIMALIPTTILTGFLGAGKTTLLNRILQEPHGMRIAVIENEFGQENIDNEILVQDSGEQIVEMNNGCICCTVRGDLIVALTNLAQRREAGELHFDRVVIETTGLANPGPVAQTFFVDEEVGAHFMLDAVVTVVDARHAMDQLDQHEEAQRQVGFADKLLLSKTDLVTAEQLATLTARLKRINPRAPISTADFGRAPLAEVMDLKGFNLNDKLELDPDFLATEQTHDDDHVHDEHCGHAHHDHGHDHDHNHHHGHHSDDIAAFVFKSTRPFDTAKLDEFLGGLINVYGPRMLRYKGVLLMQDADRKVVFQGVHQIMGSDLGAKWGENDVRGSKMVFIGKNLPKDIFISGLEQCLRSGPGLHLGHFADQFENSVVSKVSEVMTTKTNKSTPAAAERILTEEEILKMDEKDYMNPAQMAFFKAKLQLLEKELLKNAGETTEHLRETVLVPDPADRATIEEEHALELRTRDRERKLLKKVQQSIVAIDGGDYGWCEETGEPIGIPRLIARPTATLSLEAQQRRELKQKLYGD</sequence>
<dbReference type="NCBIfam" id="TIGR02420">
    <property type="entry name" value="dksA"/>
    <property type="match status" value="1"/>
</dbReference>
<dbReference type="GO" id="GO:0008270">
    <property type="term" value="F:zinc ion binding"/>
    <property type="evidence" value="ECO:0007669"/>
    <property type="project" value="UniProtKB-KW"/>
</dbReference>
<evidence type="ECO:0000256" key="6">
    <source>
        <dbReference type="ARBA" id="ARBA00022833"/>
    </source>
</evidence>
<dbReference type="SUPFAM" id="SSF56935">
    <property type="entry name" value="Porins"/>
    <property type="match status" value="1"/>
</dbReference>
<dbReference type="InterPro" id="IPR033900">
    <property type="entry name" value="Gram_neg_porin_domain"/>
</dbReference>
<keyword evidence="2" id="KW-0479">Metal-binding</keyword>
<dbReference type="Gene3D" id="1.20.120.910">
    <property type="entry name" value="DksA, coiled-coil domain"/>
    <property type="match status" value="1"/>
</dbReference>
<dbReference type="SUPFAM" id="SSF109635">
    <property type="entry name" value="DnaK suppressor protein DksA, alpha-hairpin domain"/>
    <property type="match status" value="1"/>
</dbReference>
<proteinExistence type="inferred from homology"/>
<evidence type="ECO:0000256" key="10">
    <source>
        <dbReference type="SAM" id="MobiDB-lite"/>
    </source>
</evidence>
<dbReference type="InterPro" id="IPR011629">
    <property type="entry name" value="CobW-like_C"/>
</dbReference>
<feature type="region of interest" description="Disordered" evidence="10">
    <location>
        <begin position="1"/>
        <end position="40"/>
    </location>
</feature>
<dbReference type="CDD" id="cd00342">
    <property type="entry name" value="gram_neg_porins"/>
    <property type="match status" value="1"/>
</dbReference>
<dbReference type="EMBL" id="BKCJ010000004">
    <property type="protein sequence ID" value="GEU28352.1"/>
    <property type="molecule type" value="Genomic_DNA"/>
</dbReference>
<dbReference type="Pfam" id="PF21157">
    <property type="entry name" value="DksA_N"/>
    <property type="match status" value="1"/>
</dbReference>
<dbReference type="Gene3D" id="3.40.50.300">
    <property type="entry name" value="P-loop containing nucleotide triphosphate hydrolases"/>
    <property type="match status" value="1"/>
</dbReference>
<organism evidence="12">
    <name type="scientific">Tanacetum cinerariifolium</name>
    <name type="common">Dalmatian daisy</name>
    <name type="synonym">Chrysanthemum cinerariifolium</name>
    <dbReference type="NCBI Taxonomy" id="118510"/>
    <lineage>
        <taxon>Eukaryota</taxon>
        <taxon>Viridiplantae</taxon>
        <taxon>Streptophyta</taxon>
        <taxon>Embryophyta</taxon>
        <taxon>Tracheophyta</taxon>
        <taxon>Spermatophyta</taxon>
        <taxon>Magnoliopsida</taxon>
        <taxon>eudicotyledons</taxon>
        <taxon>Gunneridae</taxon>
        <taxon>Pentapetalae</taxon>
        <taxon>asterids</taxon>
        <taxon>campanulids</taxon>
        <taxon>Asterales</taxon>
        <taxon>Asteraceae</taxon>
        <taxon>Asteroideae</taxon>
        <taxon>Anthemideae</taxon>
        <taxon>Anthemidinae</taxon>
        <taxon>Tanacetum</taxon>
    </lineage>
</organism>